<evidence type="ECO:0000313" key="2">
    <source>
        <dbReference type="EMBL" id="MBF1128604.1"/>
    </source>
</evidence>
<evidence type="ECO:0000256" key="1">
    <source>
        <dbReference type="ARBA" id="ARBA00023122"/>
    </source>
</evidence>
<dbReference type="CDD" id="cd04586">
    <property type="entry name" value="CBS_pair_BON_assoc"/>
    <property type="match status" value="1"/>
</dbReference>
<name>A0A6L6TMJ4_9FIRM</name>
<dbReference type="PROSITE" id="PS51371">
    <property type="entry name" value="CBS"/>
    <property type="match status" value="2"/>
</dbReference>
<dbReference type="EMBL" id="JABZMK010000001">
    <property type="protein sequence ID" value="MBF1128604.1"/>
    <property type="molecule type" value="Genomic_DNA"/>
</dbReference>
<accession>A0A6L6TMJ4</accession>
<reference evidence="2" key="1">
    <citation type="submission" date="2020-04" db="EMBL/GenBank/DDBJ databases">
        <title>Deep metagenomics examines the oral microbiome during advanced dental caries in children, revealing novel taxa and co-occurrences with host molecules.</title>
        <authorList>
            <person name="Baker J.L."/>
            <person name="Morton J.T."/>
            <person name="Dinis M."/>
            <person name="Alvarez R."/>
            <person name="Tran N.C."/>
            <person name="Knight R."/>
            <person name="Edlund A."/>
        </authorList>
    </citation>
    <scope>NUCLEOTIDE SEQUENCE</scope>
    <source>
        <strain evidence="2">JCVI_32_bin.14</strain>
    </source>
</reference>
<sequence length="176" mass="19634">MSGGIIMGEKIIKAKDFMTKYVFSIPPDVTVHELVKLFVTHPVSAVPVVGDDNELLGIVSEGDLLYKKVKPKVPAYLDILGANIYYCGFGRYERSFRKLLATQAADLMTKDVRCVTPETDMETIMNLMIDEHLKTVPVVEKPNRLVGIITRHDILGAIAATELEEKMAENHKSTEE</sequence>
<dbReference type="PANTHER" id="PTHR43080:SF26">
    <property type="entry name" value="REGULATORY PROTEIN"/>
    <property type="match status" value="1"/>
</dbReference>
<dbReference type="SUPFAM" id="SSF54631">
    <property type="entry name" value="CBS-domain pair"/>
    <property type="match status" value="1"/>
</dbReference>
<dbReference type="Pfam" id="PF00571">
    <property type="entry name" value="CBS"/>
    <property type="match status" value="2"/>
</dbReference>
<evidence type="ECO:0000313" key="3">
    <source>
        <dbReference type="Proteomes" id="UP000757890"/>
    </source>
</evidence>
<dbReference type="InterPro" id="IPR051257">
    <property type="entry name" value="Diverse_CBS-Domain"/>
</dbReference>
<organism evidence="2 3">
    <name type="scientific">Dialister invisus</name>
    <dbReference type="NCBI Taxonomy" id="218538"/>
    <lineage>
        <taxon>Bacteria</taxon>
        <taxon>Bacillati</taxon>
        <taxon>Bacillota</taxon>
        <taxon>Negativicutes</taxon>
        <taxon>Veillonellales</taxon>
        <taxon>Veillonellaceae</taxon>
        <taxon>Dialister</taxon>
    </lineage>
</organism>
<dbReference type="SMART" id="SM00116">
    <property type="entry name" value="CBS"/>
    <property type="match status" value="2"/>
</dbReference>
<dbReference type="AlphaFoldDB" id="A0A6L6TMJ4"/>
<protein>
    <submittedName>
        <fullName evidence="2">CBS domain-containing protein</fullName>
    </submittedName>
</protein>
<comment type="caution">
    <text evidence="2">The sequence shown here is derived from an EMBL/GenBank/DDBJ whole genome shotgun (WGS) entry which is preliminary data.</text>
</comment>
<proteinExistence type="predicted"/>
<dbReference type="InterPro" id="IPR000644">
    <property type="entry name" value="CBS_dom"/>
</dbReference>
<dbReference type="Gene3D" id="3.10.580.10">
    <property type="entry name" value="CBS-domain"/>
    <property type="match status" value="1"/>
</dbReference>
<keyword evidence="1" id="KW-0129">CBS domain</keyword>
<dbReference type="Proteomes" id="UP000757890">
    <property type="component" value="Unassembled WGS sequence"/>
</dbReference>
<dbReference type="InterPro" id="IPR046342">
    <property type="entry name" value="CBS_dom_sf"/>
</dbReference>
<gene>
    <name evidence="2" type="ORF">HXL70_00940</name>
</gene>
<dbReference type="PANTHER" id="PTHR43080">
    <property type="entry name" value="CBS DOMAIN-CONTAINING PROTEIN CBSX3, MITOCHONDRIAL"/>
    <property type="match status" value="1"/>
</dbReference>